<dbReference type="SUPFAM" id="SSF54427">
    <property type="entry name" value="NTF2-like"/>
    <property type="match status" value="1"/>
</dbReference>
<accession>A0ABZ1YTZ1</accession>
<dbReference type="InterPro" id="IPR037401">
    <property type="entry name" value="SnoaL-like"/>
</dbReference>
<name>A0ABZ1YTZ1_9NOCA</name>
<sequence length="127" mass="13660">MSLAIEGYYATLDSGRLDDAVALLAEDVQFAMLLPTGVNLGHGRAAMLDYLQGRPKVNRKHRLLRVAADNGVEFAYGAVTENGVTTTGYFVGATHIDADGLIDRYQVSFSAEFALIPTYFDVDGVVG</sequence>
<evidence type="ECO:0000259" key="1">
    <source>
        <dbReference type="Pfam" id="PF12680"/>
    </source>
</evidence>
<dbReference type="EMBL" id="CP109441">
    <property type="protein sequence ID" value="WUV45366.1"/>
    <property type="molecule type" value="Genomic_DNA"/>
</dbReference>
<feature type="domain" description="SnoaL-like" evidence="1">
    <location>
        <begin position="5"/>
        <end position="102"/>
    </location>
</feature>
<gene>
    <name evidence="2" type="ORF">OG563_40710</name>
</gene>
<reference evidence="2" key="1">
    <citation type="submission" date="2022-10" db="EMBL/GenBank/DDBJ databases">
        <title>The complete genomes of actinobacterial strains from the NBC collection.</title>
        <authorList>
            <person name="Joergensen T.S."/>
            <person name="Alvarez Arevalo M."/>
            <person name="Sterndorff E.B."/>
            <person name="Faurdal D."/>
            <person name="Vuksanovic O."/>
            <person name="Mourched A.-S."/>
            <person name="Charusanti P."/>
            <person name="Shaw S."/>
            <person name="Blin K."/>
            <person name="Weber T."/>
        </authorList>
    </citation>
    <scope>NUCLEOTIDE SEQUENCE</scope>
    <source>
        <strain evidence="2">NBC_01482</strain>
    </source>
</reference>
<dbReference type="Pfam" id="PF12680">
    <property type="entry name" value="SnoaL_2"/>
    <property type="match status" value="1"/>
</dbReference>
<evidence type="ECO:0000313" key="2">
    <source>
        <dbReference type="EMBL" id="WUV45366.1"/>
    </source>
</evidence>
<protein>
    <submittedName>
        <fullName evidence="2">Nuclear transport factor 2 family protein</fullName>
    </submittedName>
</protein>
<proteinExistence type="predicted"/>
<keyword evidence="3" id="KW-1185">Reference proteome</keyword>
<dbReference type="InterPro" id="IPR032710">
    <property type="entry name" value="NTF2-like_dom_sf"/>
</dbReference>
<dbReference type="Gene3D" id="3.10.450.50">
    <property type="match status" value="1"/>
</dbReference>
<evidence type="ECO:0000313" key="3">
    <source>
        <dbReference type="Proteomes" id="UP001432062"/>
    </source>
</evidence>
<dbReference type="Proteomes" id="UP001432062">
    <property type="component" value="Chromosome"/>
</dbReference>
<organism evidence="2 3">
    <name type="scientific">Nocardia vinacea</name>
    <dbReference type="NCBI Taxonomy" id="96468"/>
    <lineage>
        <taxon>Bacteria</taxon>
        <taxon>Bacillati</taxon>
        <taxon>Actinomycetota</taxon>
        <taxon>Actinomycetes</taxon>
        <taxon>Mycobacteriales</taxon>
        <taxon>Nocardiaceae</taxon>
        <taxon>Nocardia</taxon>
    </lineage>
</organism>
<dbReference type="RefSeq" id="WP_327098585.1">
    <property type="nucleotide sequence ID" value="NZ_CP109149.1"/>
</dbReference>